<reference evidence="1" key="1">
    <citation type="submission" date="2022-04" db="EMBL/GenBank/DDBJ databases">
        <title>Jade perch genome.</title>
        <authorList>
            <person name="Chao B."/>
        </authorList>
    </citation>
    <scope>NUCLEOTIDE SEQUENCE</scope>
    <source>
        <strain evidence="1">CB-2022</strain>
    </source>
</reference>
<evidence type="ECO:0000313" key="1">
    <source>
        <dbReference type="EMBL" id="KAI3365024.1"/>
    </source>
</evidence>
<accession>A0ACB8WBA2</accession>
<dbReference type="EMBL" id="CM041542">
    <property type="protein sequence ID" value="KAI3365024.1"/>
    <property type="molecule type" value="Genomic_DNA"/>
</dbReference>
<evidence type="ECO:0000313" key="2">
    <source>
        <dbReference type="Proteomes" id="UP000831701"/>
    </source>
</evidence>
<name>A0ACB8WBA2_9TELE</name>
<keyword evidence="2" id="KW-1185">Reference proteome</keyword>
<dbReference type="Proteomes" id="UP000831701">
    <property type="component" value="Chromosome 12"/>
</dbReference>
<organism evidence="1 2">
    <name type="scientific">Scortum barcoo</name>
    <name type="common">barcoo grunter</name>
    <dbReference type="NCBI Taxonomy" id="214431"/>
    <lineage>
        <taxon>Eukaryota</taxon>
        <taxon>Metazoa</taxon>
        <taxon>Chordata</taxon>
        <taxon>Craniata</taxon>
        <taxon>Vertebrata</taxon>
        <taxon>Euteleostomi</taxon>
        <taxon>Actinopterygii</taxon>
        <taxon>Neopterygii</taxon>
        <taxon>Teleostei</taxon>
        <taxon>Neoteleostei</taxon>
        <taxon>Acanthomorphata</taxon>
        <taxon>Eupercaria</taxon>
        <taxon>Centrarchiformes</taxon>
        <taxon>Terapontoidei</taxon>
        <taxon>Terapontidae</taxon>
        <taxon>Scortum</taxon>
    </lineage>
</organism>
<proteinExistence type="predicted"/>
<sequence length="1374" mass="155478">MDRLVRRASSVLGCPLDSVEVVGNGRMMAKLSSLLNNTSPSTGHSDSSGQLLQHTPSVLCTGVNVVRLQIDKQLIGGESVQVVVMSKRGAGGRGKGERPDAMATLQAANEELRAKLTDIQIELQQEKNKVSRLEREKSQELKAEHHRATVAVTELKTKLHEEKQKELAVTRETLLRQHEMELMRVIKIKDGEIQRLNGLVLTLRDGSMDKVRSALLAEVEEARRTWEAERCRLQQEVQELRGAKRNAEEALTSAQQACQARAAELRSAHHQHQEELNRTKRDCEREIRRLMDEIKLKDRAVSVLDKALGLQAGHAHRLQLQTQAAEQQIAALRDAQRVGLNHPGQAPNPAPNTPPHISQEDRDTRRFQLKIAELSAVIRKLEDRNALLSEERNELLKRLREAESQFLPLLDKNKRLSRKNEELALALRRLDNKLRFVTQENLEMVTMVTPQPVLLYRMQGRPIFGTGAMQEVFCSLGPIINLKERCVCCGLQRRPSSLNDLDRSHSTSYHGYSQEEREMEFLRLQVLEQQHIIDDLSKALETAGYVKNVIERDMLLRYRRQDSVRRKRTFRACRVIETFYGYDEEASVDSDGSSLSFHTDRTPDTEPEEVCVREEAELRYRQLTQEYQALQRAYALLTETSGGNYDAEKEIKTREQLLTEVSRYETRVGDLESALKQQGLDVKWVEEKQALYQRNQELVEKVKQMEGEDLRLKNDIQDVKDQNELLEFRILELEERERRSPAINFQQLHFPEGLSPLQIYCEAEGVTEIVISELMKKLDILGDNANLSNEEQVVVIHARTVLTLAEKWLESIEVTKSALQQKMLDIESEKDLFSKQKGYLDEELDYRKQSMDQAHKRILELEAMLFEALQQEQDTRMEGLKTGESRLSETLTEEEREGLRRAMDQWKRTVMFELRERDAQILRDRMELLQLTQQLNTSKTKELVIDFGRSRPRPRPVLLEGAEVEAVDSYRYLGLWLDNKLDWTTHTSHLYGKTQSRMYFLRRLRSFKHLQQTSADVLPVSVVASVLFYTVVCWGGSISKKDTSRLVKLIRRAGSVVGTKLDSLVTVAESRTLDKLLDIMDNASHPLHTVISNQRSLFSERLLLPKCRTNRLKNSFNDLATNMDPADTVGTQEHGMGTFRMITGLVKVAWVMLYEELRTALSTLSQLQLAPAIALHDLGQSVTSLSLSLCSLATSRSGQSPNFSRSGHRPQSAGLLALLGSSSHRRSRSPGPASLQPAHRSLQAFSLGALSFRVYSSSPAKPQRQLQPQPQPRPASLQSQPRPASPQPAGSPLSPSGSQPATKPAPQPVSHQPLLFGYQPAGFQPASKPAGFQPAPQPAPRPSGFQPVPKPAPELAGFRPASFQPASSSSLHLS</sequence>
<comment type="caution">
    <text evidence="1">The sequence shown here is derived from an EMBL/GenBank/DDBJ whole genome shotgun (WGS) entry which is preliminary data.</text>
</comment>
<gene>
    <name evidence="1" type="ORF">L3Q82_010073</name>
</gene>
<protein>
    <submittedName>
        <fullName evidence="1">Uncharacterized protein</fullName>
    </submittedName>
</protein>